<dbReference type="OrthoDB" id="10456419at2759"/>
<organism evidence="1 2">
    <name type="scientific">Trichinella papuae</name>
    <dbReference type="NCBI Taxonomy" id="268474"/>
    <lineage>
        <taxon>Eukaryota</taxon>
        <taxon>Metazoa</taxon>
        <taxon>Ecdysozoa</taxon>
        <taxon>Nematoda</taxon>
        <taxon>Enoplea</taxon>
        <taxon>Dorylaimia</taxon>
        <taxon>Trichinellida</taxon>
        <taxon>Trichinellidae</taxon>
        <taxon>Trichinella</taxon>
    </lineage>
</organism>
<dbReference type="EMBL" id="JYDO01000190">
    <property type="protein sequence ID" value="KRZ67660.1"/>
    <property type="molecule type" value="Genomic_DNA"/>
</dbReference>
<proteinExistence type="predicted"/>
<sequence length="86" mass="9759">MSQHCSKHRLRTCVDRSKLIFNEESSDKTINHSSAFVDMPVATRSACCERLDRSSDSQVIDKDYCRTLIFRATHTLTTTAALEHLA</sequence>
<protein>
    <submittedName>
        <fullName evidence="1">Uncharacterized protein</fullName>
    </submittedName>
</protein>
<comment type="caution">
    <text evidence="1">The sequence shown here is derived from an EMBL/GenBank/DDBJ whole genome shotgun (WGS) entry which is preliminary data.</text>
</comment>
<evidence type="ECO:0000313" key="1">
    <source>
        <dbReference type="EMBL" id="KRZ67660.1"/>
    </source>
</evidence>
<keyword evidence="2" id="KW-1185">Reference proteome</keyword>
<gene>
    <name evidence="1" type="ORF">T10_3776</name>
</gene>
<accession>A0A0V1M7Q8</accession>
<evidence type="ECO:0000313" key="2">
    <source>
        <dbReference type="Proteomes" id="UP000054843"/>
    </source>
</evidence>
<reference evidence="1 2" key="1">
    <citation type="submission" date="2015-01" db="EMBL/GenBank/DDBJ databases">
        <title>Evolution of Trichinella species and genotypes.</title>
        <authorList>
            <person name="Korhonen P.K."/>
            <person name="Edoardo P."/>
            <person name="Giuseppe L.R."/>
            <person name="Gasser R.B."/>
        </authorList>
    </citation>
    <scope>NUCLEOTIDE SEQUENCE [LARGE SCALE GENOMIC DNA]</scope>
    <source>
        <strain evidence="1">ISS1980</strain>
    </source>
</reference>
<name>A0A0V1M7Q8_9BILA</name>
<dbReference type="AlphaFoldDB" id="A0A0V1M7Q8"/>
<dbReference type="Proteomes" id="UP000054843">
    <property type="component" value="Unassembled WGS sequence"/>
</dbReference>